<accession>A0A0E9RBG5</accession>
<dbReference type="AlphaFoldDB" id="A0A0E9RBG5"/>
<dbReference type="EMBL" id="GBXM01068868">
    <property type="protein sequence ID" value="JAH39709.1"/>
    <property type="molecule type" value="Transcribed_RNA"/>
</dbReference>
<name>A0A0E9RBG5_ANGAN</name>
<evidence type="ECO:0000313" key="1">
    <source>
        <dbReference type="EMBL" id="JAH26476.1"/>
    </source>
</evidence>
<dbReference type="EMBL" id="GBXM01082101">
    <property type="protein sequence ID" value="JAH26476.1"/>
    <property type="molecule type" value="Transcribed_RNA"/>
</dbReference>
<dbReference type="EMBL" id="GBXM01104495">
    <property type="protein sequence ID" value="JAH04082.1"/>
    <property type="molecule type" value="Transcribed_RNA"/>
</dbReference>
<sequence length="36" mass="4085">MVCGRGRDFSVILVTWEGCSPSNEQNKIQHFSEIIC</sequence>
<organism evidence="1">
    <name type="scientific">Anguilla anguilla</name>
    <name type="common">European freshwater eel</name>
    <name type="synonym">Muraena anguilla</name>
    <dbReference type="NCBI Taxonomy" id="7936"/>
    <lineage>
        <taxon>Eukaryota</taxon>
        <taxon>Metazoa</taxon>
        <taxon>Chordata</taxon>
        <taxon>Craniata</taxon>
        <taxon>Vertebrata</taxon>
        <taxon>Euteleostomi</taxon>
        <taxon>Actinopterygii</taxon>
        <taxon>Neopterygii</taxon>
        <taxon>Teleostei</taxon>
        <taxon>Anguilliformes</taxon>
        <taxon>Anguillidae</taxon>
        <taxon>Anguilla</taxon>
    </lineage>
</organism>
<protein>
    <submittedName>
        <fullName evidence="1">Uncharacterized protein</fullName>
    </submittedName>
</protein>
<proteinExistence type="predicted"/>
<reference evidence="1" key="1">
    <citation type="submission" date="2014-11" db="EMBL/GenBank/DDBJ databases">
        <authorList>
            <person name="Amaro Gonzalez C."/>
        </authorList>
    </citation>
    <scope>NUCLEOTIDE SEQUENCE</scope>
</reference>
<reference evidence="1" key="2">
    <citation type="journal article" date="2015" name="Fish Shellfish Immunol.">
        <title>Early steps in the European eel (Anguilla anguilla)-Vibrio vulnificus interaction in the gills: Role of the RtxA13 toxin.</title>
        <authorList>
            <person name="Callol A."/>
            <person name="Pajuelo D."/>
            <person name="Ebbesson L."/>
            <person name="Teles M."/>
            <person name="MacKenzie S."/>
            <person name="Amaro C."/>
        </authorList>
    </citation>
    <scope>NUCLEOTIDE SEQUENCE</scope>
</reference>